<dbReference type="Gene3D" id="2.60.120.1130">
    <property type="match status" value="1"/>
</dbReference>
<dbReference type="AlphaFoldDB" id="A0A4R6WQ78"/>
<dbReference type="EMBL" id="SNYV01000003">
    <property type="protein sequence ID" value="TDQ81778.1"/>
    <property type="molecule type" value="Genomic_DNA"/>
</dbReference>
<feature type="domain" description="DUF3857" evidence="3">
    <location>
        <begin position="69"/>
        <end position="206"/>
    </location>
</feature>
<protein>
    <submittedName>
        <fullName evidence="4">Transglutaminase superfamily protein</fullName>
    </submittedName>
</protein>
<sequence length="660" mass="75247">MRYILLALFTLSSASLMAQFEGTPTISPSDFETKVYDIDSSAHAITLFEHGKTQIDKSESDRSLMVFHHYKTRLKILTKEGYEHANFTIPLYKYGSTFEYITNIKATTYNLVNGKIENIPLKNKDIFLEHKSDFVKLNKFTMPDIQTGSIIELEYTLVSPDIFNFRSWQFQTDIPKLKSDYRVLIPAIYKYNITLKGPLKLSDTKSKLQRECLVLNGNKIDCSDITYFMESIPAFKAEAYMLAPKNYISAVSFELEEMAMSGGGIKSFTKKWSDVDRELMTDKDFGGQLKKTNLLEETLTKLGDTSYNQLDKAKSVFRWVQKNIKWNNTYGKYAQHGIEDALKSKNGNSADINLTLITALNAAGIESYPILVSTRDNGLPNSLHPVISDFNYVIAGVKIQDQTYLADATDPLLPFGQLPMRCINEKGRIIFSKKSSEWIPLINNQISSTHYNFDGSLEPSGVLKGNLTIMYNGMDAVSKRRNILEYPSAEEYQEAIDEQLTSMTVKELNIENLDNNEISLIENFAIEIKLCDEIKGNTFYFNPIFINRTIKNPFNLDERNYHVDIGSRRDESHTITIKLPKGSNIKTSPKNVSFVLPEATARYNYKSELIDDSLHVAQHLSLKKAIYNTDEYFGLKELFSRVIQQLKIDHSFNYNANASL</sequence>
<dbReference type="Gene3D" id="3.10.620.30">
    <property type="match status" value="1"/>
</dbReference>
<evidence type="ECO:0000313" key="5">
    <source>
        <dbReference type="Proteomes" id="UP000295292"/>
    </source>
</evidence>
<organism evidence="4 5">
    <name type="scientific">Sphingobacterium yanglingense</name>
    <dbReference type="NCBI Taxonomy" id="1437280"/>
    <lineage>
        <taxon>Bacteria</taxon>
        <taxon>Pseudomonadati</taxon>
        <taxon>Bacteroidota</taxon>
        <taxon>Sphingobacteriia</taxon>
        <taxon>Sphingobacteriales</taxon>
        <taxon>Sphingobacteriaceae</taxon>
        <taxon>Sphingobacterium</taxon>
    </lineage>
</organism>
<feature type="domain" description="Transglutaminase-like" evidence="2">
    <location>
        <begin position="308"/>
        <end position="399"/>
    </location>
</feature>
<evidence type="ECO:0000259" key="2">
    <source>
        <dbReference type="Pfam" id="PF01841"/>
    </source>
</evidence>
<dbReference type="OrthoDB" id="98874at2"/>
<dbReference type="Gene3D" id="2.60.40.3140">
    <property type="match status" value="1"/>
</dbReference>
<accession>A0A4R6WQ78</accession>
<dbReference type="InterPro" id="IPR038765">
    <property type="entry name" value="Papain-like_cys_pep_sf"/>
</dbReference>
<dbReference type="InterPro" id="IPR002931">
    <property type="entry name" value="Transglutaminase-like"/>
</dbReference>
<dbReference type="Proteomes" id="UP000295292">
    <property type="component" value="Unassembled WGS sequence"/>
</dbReference>
<keyword evidence="5" id="KW-1185">Reference proteome</keyword>
<evidence type="ECO:0000313" key="4">
    <source>
        <dbReference type="EMBL" id="TDQ81778.1"/>
    </source>
</evidence>
<keyword evidence="1" id="KW-0732">Signal</keyword>
<name>A0A4R6WQ78_9SPHI</name>
<evidence type="ECO:0000259" key="3">
    <source>
        <dbReference type="Pfam" id="PF12969"/>
    </source>
</evidence>
<feature type="signal peptide" evidence="1">
    <location>
        <begin position="1"/>
        <end position="18"/>
    </location>
</feature>
<comment type="caution">
    <text evidence="4">The sequence shown here is derived from an EMBL/GenBank/DDBJ whole genome shotgun (WGS) entry which is preliminary data.</text>
</comment>
<dbReference type="Pfam" id="PF12969">
    <property type="entry name" value="DUF3857"/>
    <property type="match status" value="1"/>
</dbReference>
<proteinExistence type="predicted"/>
<evidence type="ECO:0000256" key="1">
    <source>
        <dbReference type="SAM" id="SignalP"/>
    </source>
</evidence>
<dbReference type="InterPro" id="IPR024618">
    <property type="entry name" value="DUF3857"/>
</dbReference>
<reference evidence="4 5" key="1">
    <citation type="submission" date="2019-03" db="EMBL/GenBank/DDBJ databases">
        <title>Genomic Encyclopedia of Archaeal and Bacterial Type Strains, Phase II (KMG-II): from individual species to whole genera.</title>
        <authorList>
            <person name="Goeker M."/>
        </authorList>
    </citation>
    <scope>NUCLEOTIDE SEQUENCE [LARGE SCALE GENOMIC DNA]</scope>
    <source>
        <strain evidence="4 5">DSM 28353</strain>
    </source>
</reference>
<dbReference type="Pfam" id="PF01841">
    <property type="entry name" value="Transglut_core"/>
    <property type="match status" value="1"/>
</dbReference>
<dbReference type="RefSeq" id="WP_133582724.1">
    <property type="nucleotide sequence ID" value="NZ_SNYV01000003.1"/>
</dbReference>
<dbReference type="SUPFAM" id="SSF54001">
    <property type="entry name" value="Cysteine proteinases"/>
    <property type="match status" value="1"/>
</dbReference>
<feature type="chain" id="PRO_5020493063" evidence="1">
    <location>
        <begin position="19"/>
        <end position="660"/>
    </location>
</feature>
<gene>
    <name evidence="4" type="ORF">CLV99_0311</name>
</gene>